<organism evidence="1 2">
    <name type="scientific">Zostera marina</name>
    <name type="common">Eelgrass</name>
    <dbReference type="NCBI Taxonomy" id="29655"/>
    <lineage>
        <taxon>Eukaryota</taxon>
        <taxon>Viridiplantae</taxon>
        <taxon>Streptophyta</taxon>
        <taxon>Embryophyta</taxon>
        <taxon>Tracheophyta</taxon>
        <taxon>Spermatophyta</taxon>
        <taxon>Magnoliopsida</taxon>
        <taxon>Liliopsida</taxon>
        <taxon>Zosteraceae</taxon>
        <taxon>Zostera</taxon>
    </lineage>
</organism>
<name>A0A0K9Q318_ZOSMR</name>
<accession>A0A0K9Q318</accession>
<evidence type="ECO:0000313" key="2">
    <source>
        <dbReference type="Proteomes" id="UP000036987"/>
    </source>
</evidence>
<protein>
    <submittedName>
        <fullName evidence="1">Uncharacterized protein</fullName>
    </submittedName>
</protein>
<comment type="caution">
    <text evidence="1">The sequence shown here is derived from an EMBL/GenBank/DDBJ whole genome shotgun (WGS) entry which is preliminary data.</text>
</comment>
<evidence type="ECO:0000313" key="1">
    <source>
        <dbReference type="EMBL" id="KMZ75589.1"/>
    </source>
</evidence>
<dbReference type="AlphaFoldDB" id="A0A0K9Q318"/>
<dbReference type="EMBL" id="LFYR01000145">
    <property type="protein sequence ID" value="KMZ75589.1"/>
    <property type="molecule type" value="Genomic_DNA"/>
</dbReference>
<dbReference type="Proteomes" id="UP000036987">
    <property type="component" value="Unassembled WGS sequence"/>
</dbReference>
<gene>
    <name evidence="1" type="ORF">ZOSMA_112G00020</name>
</gene>
<proteinExistence type="predicted"/>
<reference evidence="2" key="1">
    <citation type="journal article" date="2016" name="Nature">
        <title>The genome of the seagrass Zostera marina reveals angiosperm adaptation to the sea.</title>
        <authorList>
            <person name="Olsen J.L."/>
            <person name="Rouze P."/>
            <person name="Verhelst B."/>
            <person name="Lin Y.-C."/>
            <person name="Bayer T."/>
            <person name="Collen J."/>
            <person name="Dattolo E."/>
            <person name="De Paoli E."/>
            <person name="Dittami S."/>
            <person name="Maumus F."/>
            <person name="Michel G."/>
            <person name="Kersting A."/>
            <person name="Lauritano C."/>
            <person name="Lohaus R."/>
            <person name="Toepel M."/>
            <person name="Tonon T."/>
            <person name="Vanneste K."/>
            <person name="Amirebrahimi M."/>
            <person name="Brakel J."/>
            <person name="Bostroem C."/>
            <person name="Chovatia M."/>
            <person name="Grimwood J."/>
            <person name="Jenkins J.W."/>
            <person name="Jueterbock A."/>
            <person name="Mraz A."/>
            <person name="Stam W.T."/>
            <person name="Tice H."/>
            <person name="Bornberg-Bauer E."/>
            <person name="Green P.J."/>
            <person name="Pearson G.A."/>
            <person name="Procaccini G."/>
            <person name="Duarte C.M."/>
            <person name="Schmutz J."/>
            <person name="Reusch T.B.H."/>
            <person name="Van de Peer Y."/>
        </authorList>
    </citation>
    <scope>NUCLEOTIDE SEQUENCE [LARGE SCALE GENOMIC DNA]</scope>
    <source>
        <strain evidence="2">cv. Finnish</strain>
    </source>
</reference>
<sequence>MRALWTLIGACAPGGGDWVVQTPARYYIIINSWNYRPLVLRSSSSPDN</sequence>
<keyword evidence="2" id="KW-1185">Reference proteome</keyword>